<dbReference type="AlphaFoldDB" id="A0A085Z6G1"/>
<organism evidence="2 3">
    <name type="scientific">Chryseobacterium luteum</name>
    <dbReference type="NCBI Taxonomy" id="421531"/>
    <lineage>
        <taxon>Bacteria</taxon>
        <taxon>Pseudomonadati</taxon>
        <taxon>Bacteroidota</taxon>
        <taxon>Flavobacteriia</taxon>
        <taxon>Flavobacteriales</taxon>
        <taxon>Weeksellaceae</taxon>
        <taxon>Chryseobacterium group</taxon>
        <taxon>Chryseobacterium</taxon>
    </lineage>
</organism>
<dbReference type="eggNOG" id="COG3631">
    <property type="taxonomic scope" value="Bacteria"/>
</dbReference>
<dbReference type="Gene3D" id="3.10.450.50">
    <property type="match status" value="1"/>
</dbReference>
<gene>
    <name evidence="2" type="ORF">IX38_18150</name>
</gene>
<keyword evidence="2" id="KW-0413">Isomerase</keyword>
<evidence type="ECO:0000259" key="1">
    <source>
        <dbReference type="Pfam" id="PF12680"/>
    </source>
</evidence>
<dbReference type="OrthoDB" id="6692273at2"/>
<dbReference type="InterPro" id="IPR032710">
    <property type="entry name" value="NTF2-like_dom_sf"/>
</dbReference>
<comment type="caution">
    <text evidence="2">The sequence shown here is derived from an EMBL/GenBank/DDBJ whole genome shotgun (WGS) entry which is preliminary data.</text>
</comment>
<proteinExistence type="predicted"/>
<name>A0A085Z6G1_9FLAO</name>
<dbReference type="STRING" id="421531.IX38_18150"/>
<reference evidence="2 3" key="1">
    <citation type="submission" date="2014-07" db="EMBL/GenBank/DDBJ databases">
        <title>Genome of Chryseobacterium luteum DSM 18605.</title>
        <authorList>
            <person name="Stropko S.J."/>
            <person name="Pipes S.E."/>
            <person name="Newman J.D."/>
        </authorList>
    </citation>
    <scope>NUCLEOTIDE SEQUENCE [LARGE SCALE GENOMIC DNA]</scope>
    <source>
        <strain evidence="2 3">DSM 18605</strain>
    </source>
</reference>
<dbReference type="EMBL" id="JPRO01000019">
    <property type="protein sequence ID" value="KFF00025.1"/>
    <property type="molecule type" value="Genomic_DNA"/>
</dbReference>
<feature type="domain" description="SnoaL-like" evidence="1">
    <location>
        <begin position="11"/>
        <end position="105"/>
    </location>
</feature>
<accession>A0A085Z6G1</accession>
<dbReference type="Proteomes" id="UP000028703">
    <property type="component" value="Unassembled WGS sequence"/>
</dbReference>
<sequence length="113" mass="13301">MNNKIILENANKAITKGDHETFLSYLTDDIIWTFVGEQVISGKDQVRRYINDTYRQPPKFDVETLIEEGNYVTAVGRIALMNKNDEWIEYNYCDIWRFEDAKMAELKAFVIKI</sequence>
<dbReference type="InterPro" id="IPR037401">
    <property type="entry name" value="SnoaL-like"/>
</dbReference>
<evidence type="ECO:0000313" key="3">
    <source>
        <dbReference type="Proteomes" id="UP000028703"/>
    </source>
</evidence>
<dbReference type="SUPFAM" id="SSF54427">
    <property type="entry name" value="NTF2-like"/>
    <property type="match status" value="1"/>
</dbReference>
<evidence type="ECO:0000313" key="2">
    <source>
        <dbReference type="EMBL" id="KFF00025.1"/>
    </source>
</evidence>
<dbReference type="RefSeq" id="WP_034707092.1">
    <property type="nucleotide sequence ID" value="NZ_JPRO01000019.1"/>
</dbReference>
<dbReference type="GO" id="GO:0016853">
    <property type="term" value="F:isomerase activity"/>
    <property type="evidence" value="ECO:0007669"/>
    <property type="project" value="UniProtKB-KW"/>
</dbReference>
<keyword evidence="3" id="KW-1185">Reference proteome</keyword>
<dbReference type="Pfam" id="PF12680">
    <property type="entry name" value="SnoaL_2"/>
    <property type="match status" value="1"/>
</dbReference>
<protein>
    <submittedName>
        <fullName evidence="2">Ketosteroid isomerase</fullName>
    </submittedName>
</protein>